<evidence type="ECO:0000259" key="5">
    <source>
        <dbReference type="PROSITE" id="PS50111"/>
    </source>
</evidence>
<evidence type="ECO:0000259" key="7">
    <source>
        <dbReference type="PROSITE" id="PS50113"/>
    </source>
</evidence>
<dbReference type="Pfam" id="PF13426">
    <property type="entry name" value="PAS_9"/>
    <property type="match status" value="1"/>
</dbReference>
<dbReference type="PANTHER" id="PTHR32089">
    <property type="entry name" value="METHYL-ACCEPTING CHEMOTAXIS PROTEIN MCPB"/>
    <property type="match status" value="1"/>
</dbReference>
<comment type="caution">
    <text evidence="8">The sequence shown here is derived from an EMBL/GenBank/DDBJ whole genome shotgun (WGS) entry which is preliminary data.</text>
</comment>
<dbReference type="SUPFAM" id="SSF58104">
    <property type="entry name" value="Methyl-accepting chemotaxis protein (MCP) signaling domain"/>
    <property type="match status" value="1"/>
</dbReference>
<dbReference type="EMBL" id="JAIWIU010000104">
    <property type="protein sequence ID" value="MCA2017382.1"/>
    <property type="molecule type" value="Genomic_DNA"/>
</dbReference>
<dbReference type="NCBIfam" id="TIGR00229">
    <property type="entry name" value="sensory_box"/>
    <property type="match status" value="1"/>
</dbReference>
<dbReference type="InterPro" id="IPR013655">
    <property type="entry name" value="PAS_fold_3"/>
</dbReference>
<feature type="domain" description="PAS" evidence="6">
    <location>
        <begin position="34"/>
        <end position="75"/>
    </location>
</feature>
<dbReference type="CDD" id="cd11386">
    <property type="entry name" value="MCP_signal"/>
    <property type="match status" value="1"/>
</dbReference>
<dbReference type="InterPro" id="IPR004089">
    <property type="entry name" value="MCPsignal_dom"/>
</dbReference>
<organism evidence="8 9">
    <name type="scientific">Vibrio tritonius</name>
    <dbReference type="NCBI Taxonomy" id="1435069"/>
    <lineage>
        <taxon>Bacteria</taxon>
        <taxon>Pseudomonadati</taxon>
        <taxon>Pseudomonadota</taxon>
        <taxon>Gammaproteobacteria</taxon>
        <taxon>Vibrionales</taxon>
        <taxon>Vibrionaceae</taxon>
        <taxon>Vibrio</taxon>
    </lineage>
</organism>
<proteinExistence type="inferred from homology"/>
<dbReference type="InterPro" id="IPR000014">
    <property type="entry name" value="PAS"/>
</dbReference>
<accession>A0ABS7YQP5</accession>
<feature type="domain" description="PAS" evidence="6">
    <location>
        <begin position="141"/>
        <end position="185"/>
    </location>
</feature>
<evidence type="ECO:0000256" key="4">
    <source>
        <dbReference type="PROSITE-ProRule" id="PRU00284"/>
    </source>
</evidence>
<dbReference type="Proteomes" id="UP001199044">
    <property type="component" value="Unassembled WGS sequence"/>
</dbReference>
<dbReference type="InterPro" id="IPR004090">
    <property type="entry name" value="Chemotax_Me-accpt_rcpt"/>
</dbReference>
<dbReference type="PROSITE" id="PS50111">
    <property type="entry name" value="CHEMOTAXIS_TRANSDUC_2"/>
    <property type="match status" value="1"/>
</dbReference>
<keyword evidence="2 4" id="KW-0807">Transducer</keyword>
<dbReference type="SMART" id="SM00283">
    <property type="entry name" value="MA"/>
    <property type="match status" value="1"/>
</dbReference>
<name>A0ABS7YQP5_9VIBR</name>
<dbReference type="PROSITE" id="PS50113">
    <property type="entry name" value="PAC"/>
    <property type="match status" value="1"/>
</dbReference>
<feature type="domain" description="Methyl-accepting transducer" evidence="5">
    <location>
        <begin position="251"/>
        <end position="436"/>
    </location>
</feature>
<dbReference type="Pfam" id="PF00015">
    <property type="entry name" value="MCPsignal"/>
    <property type="match status" value="1"/>
</dbReference>
<gene>
    <name evidence="8" type="ORF">LDJ79_14760</name>
</gene>
<dbReference type="Gene3D" id="1.10.287.950">
    <property type="entry name" value="Methyl-accepting chemotaxis protein"/>
    <property type="match status" value="1"/>
</dbReference>
<reference evidence="9" key="1">
    <citation type="submission" date="2023-07" db="EMBL/GenBank/DDBJ databases">
        <title>Molecular identification of indigenous halophilic bacteria isolated from red sea cost, biodegradation of synthetic dyes and assessment of degraded metabolite toxicity.</title>
        <authorList>
            <person name="Chaieb K."/>
            <person name="Altayb H.N."/>
        </authorList>
    </citation>
    <scope>NUCLEOTIDE SEQUENCE [LARGE SCALE GENOMIC DNA]</scope>
    <source>
        <strain evidence="9">K20</strain>
    </source>
</reference>
<dbReference type="PANTHER" id="PTHR32089:SF112">
    <property type="entry name" value="LYSOZYME-LIKE PROTEIN-RELATED"/>
    <property type="match status" value="1"/>
</dbReference>
<comment type="similarity">
    <text evidence="3">Belongs to the methyl-accepting chemotaxis (MCP) protein family.</text>
</comment>
<feature type="domain" description="PAC" evidence="7">
    <location>
        <begin position="212"/>
        <end position="266"/>
    </location>
</feature>
<dbReference type="CDD" id="cd00130">
    <property type="entry name" value="PAS"/>
    <property type="match status" value="2"/>
</dbReference>
<evidence type="ECO:0000256" key="3">
    <source>
        <dbReference type="ARBA" id="ARBA00029447"/>
    </source>
</evidence>
<evidence type="ECO:0000313" key="8">
    <source>
        <dbReference type="EMBL" id="MCA2017382.1"/>
    </source>
</evidence>
<dbReference type="SUPFAM" id="SSF55785">
    <property type="entry name" value="PYP-like sensor domain (PAS domain)"/>
    <property type="match status" value="1"/>
</dbReference>
<evidence type="ECO:0000256" key="1">
    <source>
        <dbReference type="ARBA" id="ARBA00004370"/>
    </source>
</evidence>
<dbReference type="PRINTS" id="PR00260">
    <property type="entry name" value="CHEMTRNSDUCR"/>
</dbReference>
<dbReference type="Gene3D" id="3.30.450.20">
    <property type="entry name" value="PAS domain"/>
    <property type="match status" value="2"/>
</dbReference>
<dbReference type="Pfam" id="PF08447">
    <property type="entry name" value="PAS_3"/>
    <property type="match status" value="1"/>
</dbReference>
<dbReference type="InterPro" id="IPR000700">
    <property type="entry name" value="PAS-assoc_C"/>
</dbReference>
<evidence type="ECO:0000259" key="6">
    <source>
        <dbReference type="PROSITE" id="PS50112"/>
    </source>
</evidence>
<dbReference type="InterPro" id="IPR035965">
    <property type="entry name" value="PAS-like_dom_sf"/>
</dbReference>
<sequence length="436" mass="48480">MFFNKKRNEQSILEEQNFALNDIRESLEHDMLRFSLDVNGKITSVNANVTQELQLAERDVVGRSITDLVPQDARDTEHFKRAADAIREQKHWNGAFQILKGNNEEGWLRAILHPVKSSDNKLKSFIMLASELTRTIGRSRAQQDMVAAINRSMAVIEFNLDGTIVTANDNFLSAVGYRLNDIVGKHHRIFCESTEVESTAYRDFWKKLGTGQFVAGRFKRVDAHGQELWLEASYNPIHDDSGKLYKVVKFASLITDQVAQEQSARDAANMASSISQETRSQTEHGEEIIVSTVKHMEELSELMDNAKGAIDALNEHSQKISELVKSISGIADQTNLLALNAAIEAARAGEQGRGFAVVADEVRQLASRTNTTTEQIVAMVSENLQKTQSAVGLISKCEDQANESLTLSREAGEVIKEIQNGADQVVSMISDLNKTM</sequence>
<evidence type="ECO:0000256" key="2">
    <source>
        <dbReference type="ARBA" id="ARBA00023224"/>
    </source>
</evidence>
<evidence type="ECO:0000313" key="9">
    <source>
        <dbReference type="Proteomes" id="UP001199044"/>
    </source>
</evidence>
<comment type="subcellular location">
    <subcellularLocation>
        <location evidence="1">Membrane</location>
    </subcellularLocation>
</comment>
<dbReference type="PROSITE" id="PS50112">
    <property type="entry name" value="PAS"/>
    <property type="match status" value="2"/>
</dbReference>
<protein>
    <submittedName>
        <fullName evidence="8">Methyl-accepting chemotaxis protein</fullName>
    </submittedName>
</protein>
<keyword evidence="9" id="KW-1185">Reference proteome</keyword>